<protein>
    <recommendedName>
        <fullName evidence="4">NnrS protein</fullName>
    </recommendedName>
</protein>
<dbReference type="RefSeq" id="WP_274455541.1">
    <property type="nucleotide sequence ID" value="NZ_CP067097.1"/>
</dbReference>
<feature type="transmembrane region" description="Helical" evidence="1">
    <location>
        <begin position="107"/>
        <end position="132"/>
    </location>
</feature>
<evidence type="ECO:0000256" key="1">
    <source>
        <dbReference type="SAM" id="Phobius"/>
    </source>
</evidence>
<dbReference type="EMBL" id="JAUSTP010000030">
    <property type="protein sequence ID" value="MDQ0191055.1"/>
    <property type="molecule type" value="Genomic_DNA"/>
</dbReference>
<feature type="transmembrane region" description="Helical" evidence="1">
    <location>
        <begin position="54"/>
        <end position="75"/>
    </location>
</feature>
<accession>A0ABT9XL87</accession>
<feature type="transmembrane region" description="Helical" evidence="1">
    <location>
        <begin position="369"/>
        <end position="390"/>
    </location>
</feature>
<feature type="transmembrane region" description="Helical" evidence="1">
    <location>
        <begin position="335"/>
        <end position="357"/>
    </location>
</feature>
<keyword evidence="1" id="KW-1133">Transmembrane helix</keyword>
<dbReference type="InterPro" id="IPR036927">
    <property type="entry name" value="Cyt_c_oxase-like_su1_sf"/>
</dbReference>
<feature type="transmembrane region" description="Helical" evidence="1">
    <location>
        <begin position="178"/>
        <end position="196"/>
    </location>
</feature>
<feature type="transmembrane region" description="Helical" evidence="1">
    <location>
        <begin position="270"/>
        <end position="289"/>
    </location>
</feature>
<gene>
    <name evidence="2" type="ORF">J2S03_002923</name>
</gene>
<comment type="caution">
    <text evidence="2">The sequence shown here is derived from an EMBL/GenBank/DDBJ whole genome shotgun (WGS) entry which is preliminary data.</text>
</comment>
<keyword evidence="1" id="KW-0812">Transmembrane</keyword>
<evidence type="ECO:0008006" key="4">
    <source>
        <dbReference type="Google" id="ProtNLM"/>
    </source>
</evidence>
<proteinExistence type="predicted"/>
<sequence>MGSNGQSLIGRLPKAFIAIAFLNFLVGAGLGGWMAVQPSAWGLISSIHGEINPFGWLTMLIYGMTYAVLAISAGIRPPKAWIGWLHLVFAELAVLVVVAGWSLHAIMILHIGLGIQFAAPVVFLVNILSAVFSSRRKHRESAEAAVEDRALEAHPLGYLRRDPAYQSTDRVGQRGTDVSLMLFLIGAGWMFIRSLTPGQMDDVSAPGALYLIYYGWIAGTILSVALHLFPRFTGVRISAKMMSVLQVAWGLTVILGTAGLTISAPNLANIGSRLMGIVFAGSSAVYLWALLRPGRQAPATAHVQPASRLAWITSWLFFLVLGICLVIGLDPLSLAAMHMLFLGFATTLVYGIGYTMFQHLLQRRPVSRAGSTVQVGTSILGAVLMVIAFLDMLTPRAAEAFGLLAVGGTLAWAGATGFLLLWATARHE</sequence>
<feature type="transmembrane region" description="Helical" evidence="1">
    <location>
        <begin position="241"/>
        <end position="264"/>
    </location>
</feature>
<keyword evidence="3" id="KW-1185">Reference proteome</keyword>
<dbReference type="Proteomes" id="UP001232973">
    <property type="component" value="Unassembled WGS sequence"/>
</dbReference>
<feature type="transmembrane region" description="Helical" evidence="1">
    <location>
        <begin position="309"/>
        <end position="329"/>
    </location>
</feature>
<feature type="transmembrane region" description="Helical" evidence="1">
    <location>
        <begin position="82"/>
        <end position="101"/>
    </location>
</feature>
<feature type="transmembrane region" description="Helical" evidence="1">
    <location>
        <begin position="12"/>
        <end position="34"/>
    </location>
</feature>
<organism evidence="2 3">
    <name type="scientific">Alicyclobacillus cycloheptanicus</name>
    <dbReference type="NCBI Taxonomy" id="1457"/>
    <lineage>
        <taxon>Bacteria</taxon>
        <taxon>Bacillati</taxon>
        <taxon>Bacillota</taxon>
        <taxon>Bacilli</taxon>
        <taxon>Bacillales</taxon>
        <taxon>Alicyclobacillaceae</taxon>
        <taxon>Alicyclobacillus</taxon>
    </lineage>
</organism>
<feature type="transmembrane region" description="Helical" evidence="1">
    <location>
        <begin position="208"/>
        <end position="229"/>
    </location>
</feature>
<keyword evidence="1" id="KW-0472">Membrane</keyword>
<evidence type="ECO:0000313" key="3">
    <source>
        <dbReference type="Proteomes" id="UP001232973"/>
    </source>
</evidence>
<dbReference type="SUPFAM" id="SSF81442">
    <property type="entry name" value="Cytochrome c oxidase subunit I-like"/>
    <property type="match status" value="1"/>
</dbReference>
<name>A0ABT9XL87_9BACL</name>
<reference evidence="2 3" key="1">
    <citation type="submission" date="2023-07" db="EMBL/GenBank/DDBJ databases">
        <title>Genomic Encyclopedia of Type Strains, Phase IV (KMG-IV): sequencing the most valuable type-strain genomes for metagenomic binning, comparative biology and taxonomic classification.</title>
        <authorList>
            <person name="Goeker M."/>
        </authorList>
    </citation>
    <scope>NUCLEOTIDE SEQUENCE [LARGE SCALE GENOMIC DNA]</scope>
    <source>
        <strain evidence="2 3">DSM 4006</strain>
    </source>
</reference>
<evidence type="ECO:0000313" key="2">
    <source>
        <dbReference type="EMBL" id="MDQ0191055.1"/>
    </source>
</evidence>
<feature type="transmembrane region" description="Helical" evidence="1">
    <location>
        <begin position="402"/>
        <end position="423"/>
    </location>
</feature>